<evidence type="ECO:0000313" key="2">
    <source>
        <dbReference type="EMBL" id="PBQ22718.1"/>
    </source>
</evidence>
<protein>
    <recommendedName>
        <fullName evidence="4">Extracellular protein</fullName>
    </recommendedName>
</protein>
<organism evidence="2 3">
    <name type="scientific">Levilactobacillus brevis</name>
    <name type="common">Lactobacillus brevis</name>
    <dbReference type="NCBI Taxonomy" id="1580"/>
    <lineage>
        <taxon>Bacteria</taxon>
        <taxon>Bacillati</taxon>
        <taxon>Bacillota</taxon>
        <taxon>Bacilli</taxon>
        <taxon>Lactobacillales</taxon>
        <taxon>Lactobacillaceae</taxon>
        <taxon>Levilactobacillus</taxon>
    </lineage>
</organism>
<sequence>MLMMITVILVSGWLMLKPQPAYAVDTDGGLAKGLAKVPQGLPLSKYFTIGTNSAKQVKVMAPTGGSAVNTEVVKLTDGGDQSASIWSNDDFDFNLNADQTASMWLYFGTKGGTTATANSAGDGMAFVLQNGSTSVTPDYGTVSAGETLGVWGVDTAGTNNLPATVSGKAIPNSWALEFDTYLNNTTTFDGTGQASSFDADTSGGTLANPHIASNYPGDAGSYTMQKKSNGAIFFPKTRYYATLNHKGVLQGSDFRYLADGNWHHLTIHYNHTTKAMTYTFNDKNPDTGVSQTGQSATVTLDPTKFKSSTGKLRWGFTSSTGYYWEPNLVAFEKIPDLVNADATVTMTDVTKNKPINAGDTINGNDHVKLAYQLDYKSGSTDWEDIVADLDLPTGLTYQSAKIDYTTGASETVDLSGLSGQELSHKLGHALNEGNHQAVLTLTGTANNETTSVDNATSQFRGTQAVVQATTNNFEIKQADLKLTPTSDSQGVSSGQDAKVTGIISAANNTLVNNELTVHATLNGTALADTKLTGNGSDGAFTITVPAAKLNNGANTLTLSASDADGVTSNEATVILTVGSLQFTQVSGDAVFSGELTGQTMAYQRNGNLDIQISDTRRKGAEWQLLVSTTPLTDQTGKDLAGNLIYVSDNQTLTLSSAGQAVLTHVNTGSNIKTDVTSDWTANQGLLLQTRSDATPGQYTGEVTWTLQNTVE</sequence>
<accession>A0A2A3TVM1</accession>
<dbReference type="SUPFAM" id="SSF49899">
    <property type="entry name" value="Concanavalin A-like lectins/glucanases"/>
    <property type="match status" value="1"/>
</dbReference>
<feature type="signal peptide" evidence="1">
    <location>
        <begin position="1"/>
        <end position="23"/>
    </location>
</feature>
<dbReference type="AlphaFoldDB" id="A0A2A3TVM1"/>
<dbReference type="Gene3D" id="2.60.120.200">
    <property type="match status" value="1"/>
</dbReference>
<gene>
    <name evidence="2" type="ORF">CNR29_01295</name>
</gene>
<reference evidence="2 3" key="1">
    <citation type="submission" date="2017-09" db="EMBL/GenBank/DDBJ databases">
        <title>Genome sequence of Lactobacillus brevis D7.</title>
        <authorList>
            <person name="Kwon M.-S."/>
            <person name="Lim S.K."/>
            <person name="Choi H.-J."/>
        </authorList>
    </citation>
    <scope>NUCLEOTIDE SEQUENCE [LARGE SCALE GENOMIC DNA]</scope>
    <source>
        <strain evidence="2 3">D7</strain>
    </source>
</reference>
<evidence type="ECO:0000313" key="3">
    <source>
        <dbReference type="Proteomes" id="UP000217918"/>
    </source>
</evidence>
<name>A0A2A3TVM1_LEVBR</name>
<proteinExistence type="predicted"/>
<feature type="chain" id="PRO_5012742889" description="Extracellular protein" evidence="1">
    <location>
        <begin position="24"/>
        <end position="711"/>
    </location>
</feature>
<dbReference type="InterPro" id="IPR013320">
    <property type="entry name" value="ConA-like_dom_sf"/>
</dbReference>
<evidence type="ECO:0000256" key="1">
    <source>
        <dbReference type="SAM" id="SignalP"/>
    </source>
</evidence>
<comment type="caution">
    <text evidence="2">The sequence shown here is derived from an EMBL/GenBank/DDBJ whole genome shotgun (WGS) entry which is preliminary data.</text>
</comment>
<evidence type="ECO:0008006" key="4">
    <source>
        <dbReference type="Google" id="ProtNLM"/>
    </source>
</evidence>
<dbReference type="Proteomes" id="UP000217918">
    <property type="component" value="Unassembled WGS sequence"/>
</dbReference>
<dbReference type="EMBL" id="NVYO01000001">
    <property type="protein sequence ID" value="PBQ22718.1"/>
    <property type="molecule type" value="Genomic_DNA"/>
</dbReference>
<dbReference type="RefSeq" id="WP_096109581.1">
    <property type="nucleotide sequence ID" value="NZ_NVYO01000001.1"/>
</dbReference>
<keyword evidence="1" id="KW-0732">Signal</keyword>
<dbReference type="Pfam" id="PF18483">
    <property type="entry name" value="Lectin_L-type_dom"/>
    <property type="match status" value="1"/>
</dbReference>